<name>A0A930VEB2_9ACTN</name>
<dbReference type="Gene3D" id="3.40.630.30">
    <property type="match status" value="1"/>
</dbReference>
<protein>
    <submittedName>
        <fullName evidence="1">GNAT family N-acetyltransferase</fullName>
    </submittedName>
</protein>
<dbReference type="EMBL" id="JADKPN010000012">
    <property type="protein sequence ID" value="MBF4764972.1"/>
    <property type="molecule type" value="Genomic_DNA"/>
</dbReference>
<reference evidence="1" key="1">
    <citation type="submission" date="2020-11" db="EMBL/GenBank/DDBJ databases">
        <title>Nocardioides sp. nov., isolated from Soil of Cynanchum wilfordii Hemsley rhizosphere.</title>
        <authorList>
            <person name="Lee J.-S."/>
            <person name="Suh M.K."/>
            <person name="Kim J.-S."/>
        </authorList>
    </citation>
    <scope>NUCLEOTIDE SEQUENCE</scope>
    <source>
        <strain evidence="1">KCTC 19275</strain>
    </source>
</reference>
<evidence type="ECO:0000313" key="1">
    <source>
        <dbReference type="EMBL" id="MBF4764972.1"/>
    </source>
</evidence>
<dbReference type="Proteomes" id="UP000640489">
    <property type="component" value="Unassembled WGS sequence"/>
</dbReference>
<comment type="caution">
    <text evidence="1">The sequence shown here is derived from an EMBL/GenBank/DDBJ whole genome shotgun (WGS) entry which is preliminary data.</text>
</comment>
<dbReference type="InterPro" id="IPR016181">
    <property type="entry name" value="Acyl_CoA_acyltransferase"/>
</dbReference>
<dbReference type="AlphaFoldDB" id="A0A930VEB2"/>
<dbReference type="RefSeq" id="WP_194708159.1">
    <property type="nucleotide sequence ID" value="NZ_JADKPN010000012.1"/>
</dbReference>
<proteinExistence type="predicted"/>
<dbReference type="SUPFAM" id="SSF55729">
    <property type="entry name" value="Acyl-CoA N-acyltransferases (Nat)"/>
    <property type="match status" value="1"/>
</dbReference>
<organism evidence="1 2">
    <name type="scientific">Nocardioides islandensis</name>
    <dbReference type="NCBI Taxonomy" id="433663"/>
    <lineage>
        <taxon>Bacteria</taxon>
        <taxon>Bacillati</taxon>
        <taxon>Actinomycetota</taxon>
        <taxon>Actinomycetes</taxon>
        <taxon>Propionibacteriales</taxon>
        <taxon>Nocardioidaceae</taxon>
        <taxon>Nocardioides</taxon>
    </lineage>
</organism>
<accession>A0A930VEB2</accession>
<keyword evidence="2" id="KW-1185">Reference proteome</keyword>
<sequence>MIRRDVSISLEATSPEEARAAIDAHQLSLDWSGDSFMAHLWLDATHRTICVDGEPVGVAGWTADESPYLSLLTLDRRAIALDRQVMEVVLDESGARTAYLASWDAHHVTTFGAYATGVGSQAYQFRLPDPGDLREPVPGLEITLATHADLDYLHSTGWQSDFASYVEKSAMSIARLEGREVGIAVHERHALDSGVVDIGMYVDPVLRRHGVGSSILSLTARAVRDAGLTPVAGCWWKNWSSRATLEAAGLVCAGTILRFDLDPDVFVRASSDGGDP</sequence>
<evidence type="ECO:0000313" key="2">
    <source>
        <dbReference type="Proteomes" id="UP000640489"/>
    </source>
</evidence>
<gene>
    <name evidence="1" type="ORF">ISU07_17710</name>
</gene>
<dbReference type="CDD" id="cd04301">
    <property type="entry name" value="NAT_SF"/>
    <property type="match status" value="1"/>
</dbReference>